<accession>A0AAV7KY23</accession>
<evidence type="ECO:0000313" key="4">
    <source>
        <dbReference type="Proteomes" id="UP001066276"/>
    </source>
</evidence>
<evidence type="ECO:0000256" key="2">
    <source>
        <dbReference type="SAM" id="MobiDB-lite"/>
    </source>
</evidence>
<reference evidence="3" key="1">
    <citation type="journal article" date="2022" name="bioRxiv">
        <title>Sequencing and chromosome-scale assembly of the giantPleurodeles waltlgenome.</title>
        <authorList>
            <person name="Brown T."/>
            <person name="Elewa A."/>
            <person name="Iarovenko S."/>
            <person name="Subramanian E."/>
            <person name="Araus A.J."/>
            <person name="Petzold A."/>
            <person name="Susuki M."/>
            <person name="Suzuki K.-i.T."/>
            <person name="Hayashi T."/>
            <person name="Toyoda A."/>
            <person name="Oliveira C."/>
            <person name="Osipova E."/>
            <person name="Leigh N.D."/>
            <person name="Simon A."/>
            <person name="Yun M.H."/>
        </authorList>
    </citation>
    <scope>NUCLEOTIDE SEQUENCE</scope>
    <source>
        <strain evidence="3">20211129_DDA</strain>
        <tissue evidence="3">Liver</tissue>
    </source>
</reference>
<dbReference type="Proteomes" id="UP001066276">
    <property type="component" value="Chromosome 12"/>
</dbReference>
<feature type="region of interest" description="Disordered" evidence="2">
    <location>
        <begin position="1"/>
        <end position="30"/>
    </location>
</feature>
<organism evidence="3 4">
    <name type="scientific">Pleurodeles waltl</name>
    <name type="common">Iberian ribbed newt</name>
    <dbReference type="NCBI Taxonomy" id="8319"/>
    <lineage>
        <taxon>Eukaryota</taxon>
        <taxon>Metazoa</taxon>
        <taxon>Chordata</taxon>
        <taxon>Craniata</taxon>
        <taxon>Vertebrata</taxon>
        <taxon>Euteleostomi</taxon>
        <taxon>Amphibia</taxon>
        <taxon>Batrachia</taxon>
        <taxon>Caudata</taxon>
        <taxon>Salamandroidea</taxon>
        <taxon>Salamandridae</taxon>
        <taxon>Pleurodelinae</taxon>
        <taxon>Pleurodeles</taxon>
    </lineage>
</organism>
<keyword evidence="4" id="KW-1185">Reference proteome</keyword>
<comment type="caution">
    <text evidence="3">The sequence shown here is derived from an EMBL/GenBank/DDBJ whole genome shotgun (WGS) entry which is preliminary data.</text>
</comment>
<gene>
    <name evidence="3" type="ORF">NDU88_003408</name>
</gene>
<evidence type="ECO:0000313" key="3">
    <source>
        <dbReference type="EMBL" id="KAJ1083249.1"/>
    </source>
</evidence>
<keyword evidence="1" id="KW-0175">Coiled coil</keyword>
<evidence type="ECO:0000256" key="1">
    <source>
        <dbReference type="SAM" id="Coils"/>
    </source>
</evidence>
<feature type="region of interest" description="Disordered" evidence="2">
    <location>
        <begin position="190"/>
        <end position="231"/>
    </location>
</feature>
<dbReference type="EMBL" id="JANPWB010000016">
    <property type="protein sequence ID" value="KAJ1083249.1"/>
    <property type="molecule type" value="Genomic_DNA"/>
</dbReference>
<feature type="compositionally biased region" description="Low complexity" evidence="2">
    <location>
        <begin position="193"/>
        <end position="219"/>
    </location>
</feature>
<name>A0AAV7KY23_PLEWA</name>
<proteinExistence type="predicted"/>
<dbReference type="AlphaFoldDB" id="A0AAV7KY23"/>
<feature type="region of interest" description="Disordered" evidence="2">
    <location>
        <begin position="163"/>
        <end position="182"/>
    </location>
</feature>
<sequence>MIMAKSSGKNTTGVGRDVKNDDGIIPPLDARGKDKIQPTITSFLAVGVQESYTEHIVPPPANSQSVIEAVPSGTSRERALIETNESLIKVSQGDDGLPGVLDSRVVTKATKKRGSGFPISKNGHQKQQSKILAGGEVVCDMDDTIVTLSTEVLQYVAPESTVGDKKIGKSLKPPDWAKDDGDKLYSLTKESDLNSSEHNLSESGSSISSETGSISSSNEPTVRQQRRHQTRIENRCARVATKRLQGTIRKVAKSCTEIEAKLNTMEERTAGFEADVEALREQCATQDGQLTDIMWKLEDTRIGREEITCVSWVLKKGRKGVIFGLM</sequence>
<protein>
    <submittedName>
        <fullName evidence="3">Uncharacterized protein</fullName>
    </submittedName>
</protein>
<feature type="coiled-coil region" evidence="1">
    <location>
        <begin position="248"/>
        <end position="282"/>
    </location>
</feature>